<dbReference type="Pfam" id="PF00078">
    <property type="entry name" value="RVT_1"/>
    <property type="match status" value="1"/>
</dbReference>
<dbReference type="AlphaFoldDB" id="A0A8R7R250"/>
<dbReference type="PANTHER" id="PTHR33116">
    <property type="entry name" value="REVERSE TRANSCRIPTASE ZINC-BINDING DOMAIN-CONTAINING PROTEIN-RELATED-RELATED"/>
    <property type="match status" value="1"/>
</dbReference>
<reference evidence="3" key="1">
    <citation type="journal article" date="2013" name="Nature">
        <title>Draft genome of the wheat A-genome progenitor Triticum urartu.</title>
        <authorList>
            <person name="Ling H.Q."/>
            <person name="Zhao S."/>
            <person name="Liu D."/>
            <person name="Wang J."/>
            <person name="Sun H."/>
            <person name="Zhang C."/>
            <person name="Fan H."/>
            <person name="Li D."/>
            <person name="Dong L."/>
            <person name="Tao Y."/>
            <person name="Gao C."/>
            <person name="Wu H."/>
            <person name="Li Y."/>
            <person name="Cui Y."/>
            <person name="Guo X."/>
            <person name="Zheng S."/>
            <person name="Wang B."/>
            <person name="Yu K."/>
            <person name="Liang Q."/>
            <person name="Yang W."/>
            <person name="Lou X."/>
            <person name="Chen J."/>
            <person name="Feng M."/>
            <person name="Jian J."/>
            <person name="Zhang X."/>
            <person name="Luo G."/>
            <person name="Jiang Y."/>
            <person name="Liu J."/>
            <person name="Wang Z."/>
            <person name="Sha Y."/>
            <person name="Zhang B."/>
            <person name="Wu H."/>
            <person name="Tang D."/>
            <person name="Shen Q."/>
            <person name="Xue P."/>
            <person name="Zou S."/>
            <person name="Wang X."/>
            <person name="Liu X."/>
            <person name="Wang F."/>
            <person name="Yang Y."/>
            <person name="An X."/>
            <person name="Dong Z."/>
            <person name="Zhang K."/>
            <person name="Zhang X."/>
            <person name="Luo M.C."/>
            <person name="Dvorak J."/>
            <person name="Tong Y."/>
            <person name="Wang J."/>
            <person name="Yang H."/>
            <person name="Li Z."/>
            <person name="Wang D."/>
            <person name="Zhang A."/>
            <person name="Wang J."/>
        </authorList>
    </citation>
    <scope>NUCLEOTIDE SEQUENCE</scope>
    <source>
        <strain evidence="3">cv. G1812</strain>
    </source>
</reference>
<dbReference type="PROSITE" id="PS50878">
    <property type="entry name" value="RT_POL"/>
    <property type="match status" value="1"/>
</dbReference>
<feature type="domain" description="Reverse transcriptase" evidence="1">
    <location>
        <begin position="1"/>
        <end position="182"/>
    </location>
</feature>
<name>A0A8R7R250_TRIUA</name>
<organism evidence="2 3">
    <name type="scientific">Triticum urartu</name>
    <name type="common">Red wild einkorn</name>
    <name type="synonym">Crithodium urartu</name>
    <dbReference type="NCBI Taxonomy" id="4572"/>
    <lineage>
        <taxon>Eukaryota</taxon>
        <taxon>Viridiplantae</taxon>
        <taxon>Streptophyta</taxon>
        <taxon>Embryophyta</taxon>
        <taxon>Tracheophyta</taxon>
        <taxon>Spermatophyta</taxon>
        <taxon>Magnoliopsida</taxon>
        <taxon>Liliopsida</taxon>
        <taxon>Poales</taxon>
        <taxon>Poaceae</taxon>
        <taxon>BOP clade</taxon>
        <taxon>Pooideae</taxon>
        <taxon>Triticodae</taxon>
        <taxon>Triticeae</taxon>
        <taxon>Triticinae</taxon>
        <taxon>Triticum</taxon>
    </lineage>
</organism>
<protein>
    <recommendedName>
        <fullName evidence="1">Reverse transcriptase domain-containing protein</fullName>
    </recommendedName>
</protein>
<dbReference type="Proteomes" id="UP000015106">
    <property type="component" value="Chromosome 7"/>
</dbReference>
<evidence type="ECO:0000313" key="3">
    <source>
        <dbReference type="Proteomes" id="UP000015106"/>
    </source>
</evidence>
<sequence length="212" mass="23571">MLLKLDIARAFDSVSWPFLLETLQHLGFGQRWRDWISILLSTASTQVMINGHPGPPIDHACGLRQGDPVSPMLFTIVIDVLNSMLICAVELGLIQRLTTRHAASSISLYAEDVVVFCRPDHHDISAVRELLRVFGLASGLHTNYSKCSATPIQCNDEDIATIAAEMQCPVKQFPIQYLGLPLSIRQPSTTSLMPIIHKLERKLSTWRASLLS</sequence>
<evidence type="ECO:0000259" key="1">
    <source>
        <dbReference type="PROSITE" id="PS50878"/>
    </source>
</evidence>
<dbReference type="SUPFAM" id="SSF56672">
    <property type="entry name" value="DNA/RNA polymerases"/>
    <property type="match status" value="1"/>
</dbReference>
<dbReference type="Gramene" id="TuG1812G0700004407.01.T01">
    <property type="protein sequence ID" value="TuG1812G0700004407.01.T01.cds456709"/>
    <property type="gene ID" value="TuG1812G0700004407.01"/>
</dbReference>
<keyword evidence="3" id="KW-1185">Reference proteome</keyword>
<dbReference type="InterPro" id="IPR000477">
    <property type="entry name" value="RT_dom"/>
</dbReference>
<dbReference type="PANTHER" id="PTHR33116:SF78">
    <property type="entry name" value="OS12G0587133 PROTEIN"/>
    <property type="match status" value="1"/>
</dbReference>
<reference evidence="2" key="3">
    <citation type="submission" date="2022-06" db="UniProtKB">
        <authorList>
            <consortium name="EnsemblPlants"/>
        </authorList>
    </citation>
    <scope>IDENTIFICATION</scope>
</reference>
<evidence type="ECO:0000313" key="2">
    <source>
        <dbReference type="EnsemblPlants" id="TuG1812G0700004407.01.T01.cds456709"/>
    </source>
</evidence>
<dbReference type="InterPro" id="IPR043502">
    <property type="entry name" value="DNA/RNA_pol_sf"/>
</dbReference>
<reference evidence="2" key="2">
    <citation type="submission" date="2018-03" db="EMBL/GenBank/DDBJ databases">
        <title>The Triticum urartu genome reveals the dynamic nature of wheat genome evolution.</title>
        <authorList>
            <person name="Ling H."/>
            <person name="Ma B."/>
            <person name="Shi X."/>
            <person name="Liu H."/>
            <person name="Dong L."/>
            <person name="Sun H."/>
            <person name="Cao Y."/>
            <person name="Gao Q."/>
            <person name="Zheng S."/>
            <person name="Li Y."/>
            <person name="Yu Y."/>
            <person name="Du H."/>
            <person name="Qi M."/>
            <person name="Li Y."/>
            <person name="Yu H."/>
            <person name="Cui Y."/>
            <person name="Wang N."/>
            <person name="Chen C."/>
            <person name="Wu H."/>
            <person name="Zhao Y."/>
            <person name="Zhang J."/>
            <person name="Li Y."/>
            <person name="Zhou W."/>
            <person name="Zhang B."/>
            <person name="Hu W."/>
            <person name="Eijk M."/>
            <person name="Tang J."/>
            <person name="Witsenboer H."/>
            <person name="Zhao S."/>
            <person name="Li Z."/>
            <person name="Zhang A."/>
            <person name="Wang D."/>
            <person name="Liang C."/>
        </authorList>
    </citation>
    <scope>NUCLEOTIDE SEQUENCE [LARGE SCALE GENOMIC DNA]</scope>
    <source>
        <strain evidence="2">cv. G1812</strain>
    </source>
</reference>
<proteinExistence type="predicted"/>
<dbReference type="EnsemblPlants" id="TuG1812G0700004407.01.T01">
    <property type="protein sequence ID" value="TuG1812G0700004407.01.T01.cds456709"/>
    <property type="gene ID" value="TuG1812G0700004407.01"/>
</dbReference>
<accession>A0A8R7R250</accession>